<accession>A0A7W5PB76</accession>
<organism evidence="1 2">
    <name type="scientific">Halomonas campaniensis</name>
    <dbReference type="NCBI Taxonomy" id="213554"/>
    <lineage>
        <taxon>Bacteria</taxon>
        <taxon>Pseudomonadati</taxon>
        <taxon>Pseudomonadota</taxon>
        <taxon>Gammaproteobacteria</taxon>
        <taxon>Oceanospirillales</taxon>
        <taxon>Halomonadaceae</taxon>
        <taxon>Halomonas</taxon>
    </lineage>
</organism>
<keyword evidence="2" id="KW-1185">Reference proteome</keyword>
<sequence>MTLQDGRMITFHSETTKARRARTELDGGRLVAPY</sequence>
<gene>
    <name evidence="1" type="ORF">BDK63_002492</name>
</gene>
<proteinExistence type="predicted"/>
<protein>
    <submittedName>
        <fullName evidence="1">Uncharacterized protein</fullName>
    </submittedName>
</protein>
<dbReference type="Proteomes" id="UP000553442">
    <property type="component" value="Unassembled WGS sequence"/>
</dbReference>
<reference evidence="1 2" key="1">
    <citation type="submission" date="2020-08" db="EMBL/GenBank/DDBJ databases">
        <title>Genomic Encyclopedia of Archaeal and Bacterial Type Strains, Phase II (KMG-II): from individual species to whole genera.</title>
        <authorList>
            <person name="Goeker M."/>
        </authorList>
    </citation>
    <scope>NUCLEOTIDE SEQUENCE [LARGE SCALE GENOMIC DNA]</scope>
    <source>
        <strain evidence="1 2">5AG</strain>
    </source>
</reference>
<evidence type="ECO:0000313" key="2">
    <source>
        <dbReference type="Proteomes" id="UP000553442"/>
    </source>
</evidence>
<dbReference type="AlphaFoldDB" id="A0A7W5PB76"/>
<comment type="caution">
    <text evidence="1">The sequence shown here is derived from an EMBL/GenBank/DDBJ whole genome shotgun (WGS) entry which is preliminary data.</text>
</comment>
<evidence type="ECO:0000313" key="1">
    <source>
        <dbReference type="EMBL" id="MBB3331609.1"/>
    </source>
</evidence>
<dbReference type="EMBL" id="JACHZF010000017">
    <property type="protein sequence ID" value="MBB3331609.1"/>
    <property type="molecule type" value="Genomic_DNA"/>
</dbReference>
<name>A0A7W5PB76_9GAMM</name>